<dbReference type="InterPro" id="IPR000953">
    <property type="entry name" value="Chromo/chromo_shadow_dom"/>
</dbReference>
<dbReference type="Gene3D" id="2.40.50.40">
    <property type="match status" value="2"/>
</dbReference>
<accession>A0A3B3DS05</accession>
<dbReference type="PaxDb" id="30732-ENSOMEP00000032927"/>
<dbReference type="PANTHER" id="PTHR22812">
    <property type="entry name" value="CHROMOBOX PROTEIN"/>
    <property type="match status" value="1"/>
</dbReference>
<evidence type="ECO:0000256" key="3">
    <source>
        <dbReference type="SAM" id="MobiDB-lite"/>
    </source>
</evidence>
<dbReference type="InterPro" id="IPR051219">
    <property type="entry name" value="Heterochromatin_chromo-domain"/>
</dbReference>
<dbReference type="InterPro" id="IPR008251">
    <property type="entry name" value="Chromo_shadow_dom"/>
</dbReference>
<feature type="domain" description="Chromo" evidence="4">
    <location>
        <begin position="67"/>
        <end position="104"/>
    </location>
</feature>
<evidence type="ECO:0000259" key="4">
    <source>
        <dbReference type="PROSITE" id="PS50013"/>
    </source>
</evidence>
<dbReference type="PROSITE" id="PS50013">
    <property type="entry name" value="CHROMO_2"/>
    <property type="match status" value="2"/>
</dbReference>
<dbReference type="Pfam" id="PF01393">
    <property type="entry name" value="Chromo_shadow"/>
    <property type="match status" value="1"/>
</dbReference>
<evidence type="ECO:0000256" key="1">
    <source>
        <dbReference type="ARBA" id="ARBA00004123"/>
    </source>
</evidence>
<dbReference type="InterPro" id="IPR016197">
    <property type="entry name" value="Chromo-like_dom_sf"/>
</dbReference>
<dbReference type="SUPFAM" id="SSF54160">
    <property type="entry name" value="Chromo domain-like"/>
    <property type="match status" value="2"/>
</dbReference>
<evidence type="ECO:0000256" key="2">
    <source>
        <dbReference type="ARBA" id="ARBA00023242"/>
    </source>
</evidence>
<dbReference type="FunFam" id="2.40.50.40:FF:000009">
    <property type="entry name" value="chromobox protein homolog 1"/>
    <property type="match status" value="1"/>
</dbReference>
<keyword evidence="2" id="KW-0539">Nucleus</keyword>
<dbReference type="Proteomes" id="UP000261560">
    <property type="component" value="Unplaced"/>
</dbReference>
<organism evidence="5 6">
    <name type="scientific">Oryzias melastigma</name>
    <name type="common">Marine medaka</name>
    <dbReference type="NCBI Taxonomy" id="30732"/>
    <lineage>
        <taxon>Eukaryota</taxon>
        <taxon>Metazoa</taxon>
        <taxon>Chordata</taxon>
        <taxon>Craniata</taxon>
        <taxon>Vertebrata</taxon>
        <taxon>Euteleostomi</taxon>
        <taxon>Actinopterygii</taxon>
        <taxon>Neopterygii</taxon>
        <taxon>Teleostei</taxon>
        <taxon>Neoteleostei</taxon>
        <taxon>Acanthomorphata</taxon>
        <taxon>Ovalentaria</taxon>
        <taxon>Atherinomorphae</taxon>
        <taxon>Beloniformes</taxon>
        <taxon>Adrianichthyidae</taxon>
        <taxon>Oryziinae</taxon>
        <taxon>Oryzias</taxon>
    </lineage>
</organism>
<comment type="subcellular location">
    <subcellularLocation>
        <location evidence="1">Nucleus</location>
    </subcellularLocation>
</comment>
<dbReference type="SMART" id="SM00298">
    <property type="entry name" value="CHROMO"/>
    <property type="match status" value="2"/>
</dbReference>
<reference evidence="5" key="2">
    <citation type="submission" date="2025-09" db="UniProtKB">
        <authorList>
            <consortium name="Ensembl"/>
        </authorList>
    </citation>
    <scope>IDENTIFICATION</scope>
</reference>
<reference evidence="5" key="1">
    <citation type="submission" date="2025-08" db="UniProtKB">
        <authorList>
            <consortium name="Ensembl"/>
        </authorList>
    </citation>
    <scope>IDENTIFICATION</scope>
</reference>
<feature type="compositionally biased region" description="Basic and acidic residues" evidence="3">
    <location>
        <begin position="117"/>
        <end position="131"/>
    </location>
</feature>
<name>A0A3B3DS05_ORYME</name>
<evidence type="ECO:0000313" key="5">
    <source>
        <dbReference type="Ensembl" id="ENSOMEP00000032927.1"/>
    </source>
</evidence>
<sequence>IFGAAVCETAFKECQQDTVEKQTHLLTGFRSRLTLLRLARTLLSLSTHKDRQVTAWLKIVIRHRRCFLGFTSADNTWEPEENLDCPELISAFLEAQKEIKEKPAAVKRKASTDEPETEAKKKDMAEKPRGFARNLEPERIIGATDSSGELMFLMKWKDSDEADLVPAREANTRCPQVVISFYEERLTWHSCPEDEAQ</sequence>
<feature type="region of interest" description="Disordered" evidence="3">
    <location>
        <begin position="103"/>
        <end position="131"/>
    </location>
</feature>
<dbReference type="STRING" id="30732.ENSOMEP00000032927"/>
<proteinExistence type="predicted"/>
<dbReference type="GeneTree" id="ENSGT00940000153305"/>
<dbReference type="SMART" id="SM00300">
    <property type="entry name" value="ChSh"/>
    <property type="match status" value="1"/>
</dbReference>
<feature type="domain" description="Chromo" evidence="4">
    <location>
        <begin position="135"/>
        <end position="193"/>
    </location>
</feature>
<evidence type="ECO:0000313" key="6">
    <source>
        <dbReference type="Proteomes" id="UP000261560"/>
    </source>
</evidence>
<keyword evidence="6" id="KW-1185">Reference proteome</keyword>
<protein>
    <submittedName>
        <fullName evidence="5">Chromobox homolog 3a (HP1 gamma homolog, Drosophila)</fullName>
    </submittedName>
</protein>
<dbReference type="GO" id="GO:0005634">
    <property type="term" value="C:nucleus"/>
    <property type="evidence" value="ECO:0007669"/>
    <property type="project" value="UniProtKB-SubCell"/>
</dbReference>
<dbReference type="AlphaFoldDB" id="A0A3B3DS05"/>
<dbReference type="Ensembl" id="ENSOMET00000034614.1">
    <property type="protein sequence ID" value="ENSOMEP00000032927.1"/>
    <property type="gene ID" value="ENSOMEG00000018650.1"/>
</dbReference>